<keyword evidence="4 7" id="KW-0799">Topoisomerase</keyword>
<evidence type="ECO:0000313" key="11">
    <source>
        <dbReference type="Proteomes" id="UP000887540"/>
    </source>
</evidence>
<feature type="region of interest" description="Disordered" evidence="8">
    <location>
        <begin position="831"/>
        <end position="860"/>
    </location>
</feature>
<dbReference type="SMART" id="SM00436">
    <property type="entry name" value="TOP1Bc"/>
    <property type="match status" value="1"/>
</dbReference>
<comment type="similarity">
    <text evidence="2 7">Belongs to the type IA topoisomerase family.</text>
</comment>
<dbReference type="Proteomes" id="UP000887540">
    <property type="component" value="Unplaced"/>
</dbReference>
<dbReference type="Gene3D" id="2.70.20.10">
    <property type="entry name" value="Topoisomerase I, domain 3"/>
    <property type="match status" value="1"/>
</dbReference>
<dbReference type="InterPro" id="IPR006171">
    <property type="entry name" value="TOPRIM_dom"/>
</dbReference>
<name>A0A914CBZ5_9BILA</name>
<dbReference type="InterPro" id="IPR023406">
    <property type="entry name" value="Topo_IA_AS"/>
</dbReference>
<feature type="domain" description="Toprim" evidence="9">
    <location>
        <begin position="1"/>
        <end position="147"/>
    </location>
</feature>
<dbReference type="InterPro" id="IPR056452">
    <property type="entry name" value="Zn_ribbon_TOP3B"/>
</dbReference>
<evidence type="ECO:0000256" key="2">
    <source>
        <dbReference type="ARBA" id="ARBA00009446"/>
    </source>
</evidence>
<dbReference type="Pfam" id="PF01131">
    <property type="entry name" value="Topoisom_bac"/>
    <property type="match status" value="1"/>
</dbReference>
<protein>
    <recommendedName>
        <fullName evidence="3 7">DNA topoisomerase</fullName>
        <ecNumber evidence="3 7">5.6.2.1</ecNumber>
    </recommendedName>
</protein>
<dbReference type="PANTHER" id="PTHR11390">
    <property type="entry name" value="PROKARYOTIC DNA TOPOISOMERASE"/>
    <property type="match status" value="1"/>
</dbReference>
<dbReference type="Gene3D" id="1.10.290.10">
    <property type="entry name" value="Topoisomerase I, domain 4"/>
    <property type="match status" value="1"/>
</dbReference>
<keyword evidence="5 7" id="KW-0238">DNA-binding</keyword>
<dbReference type="SUPFAM" id="SSF56712">
    <property type="entry name" value="Prokaryotic type I DNA topoisomerase"/>
    <property type="match status" value="1"/>
</dbReference>
<dbReference type="Pfam" id="PF23546">
    <property type="entry name" value="Zn_ribbon_TOP3B"/>
    <property type="match status" value="1"/>
</dbReference>
<dbReference type="InterPro" id="IPR013826">
    <property type="entry name" value="Topo_IA_cen_sub3"/>
</dbReference>
<dbReference type="PRINTS" id="PR00417">
    <property type="entry name" value="PRTPISMRASEI"/>
</dbReference>
<feature type="domain" description="Topo IA-type catalytic" evidence="10">
    <location>
        <begin position="167"/>
        <end position="588"/>
    </location>
</feature>
<dbReference type="InterPro" id="IPR013497">
    <property type="entry name" value="Topo_IA_cen"/>
</dbReference>
<dbReference type="PROSITE" id="PS00396">
    <property type="entry name" value="TOPO_IA_1"/>
    <property type="match status" value="1"/>
</dbReference>
<dbReference type="GO" id="GO:0003917">
    <property type="term" value="F:DNA topoisomerase type I (single strand cut, ATP-independent) activity"/>
    <property type="evidence" value="ECO:0007669"/>
    <property type="project" value="UniProtKB-EC"/>
</dbReference>
<dbReference type="PROSITE" id="PS50880">
    <property type="entry name" value="TOPRIM"/>
    <property type="match status" value="1"/>
</dbReference>
<evidence type="ECO:0000256" key="1">
    <source>
        <dbReference type="ARBA" id="ARBA00000213"/>
    </source>
</evidence>
<evidence type="ECO:0000259" key="10">
    <source>
        <dbReference type="PROSITE" id="PS52039"/>
    </source>
</evidence>
<dbReference type="AlphaFoldDB" id="A0A914CBZ5"/>
<dbReference type="Gene3D" id="3.40.50.140">
    <property type="match status" value="1"/>
</dbReference>
<dbReference type="InterPro" id="IPR013824">
    <property type="entry name" value="Topo_IA_cen_sub1"/>
</dbReference>
<dbReference type="GO" id="GO:0005634">
    <property type="term" value="C:nucleus"/>
    <property type="evidence" value="ECO:0007669"/>
    <property type="project" value="TreeGrafter"/>
</dbReference>
<keyword evidence="11" id="KW-1185">Reference proteome</keyword>
<evidence type="ECO:0000256" key="3">
    <source>
        <dbReference type="ARBA" id="ARBA00012891"/>
    </source>
</evidence>
<dbReference type="PANTHER" id="PTHR11390:SF20">
    <property type="entry name" value="DNA TOPOISOMERASE 3-BETA-1"/>
    <property type="match status" value="1"/>
</dbReference>
<dbReference type="InterPro" id="IPR023405">
    <property type="entry name" value="Topo_IA_core_domain"/>
</dbReference>
<proteinExistence type="inferred from homology"/>
<dbReference type="SMART" id="SM00437">
    <property type="entry name" value="TOP1Ac"/>
    <property type="match status" value="1"/>
</dbReference>
<comment type="function">
    <text evidence="7">Introduces a single-strand break via transesterification at a target site in duplex DNA. Releases the supercoiling and torsional tension of DNA introduced during the DNA replication and transcription by transiently cleaving and rejoining one strand of the DNA duplex. The scissile phosphodiester is attacked by the catalytic tyrosine of the enzyme, resulting in the formation of a DNA-(5'-phosphotyrosyl)-enzyme intermediate and the expulsion of a 3'-OH DNA strand.</text>
</comment>
<evidence type="ECO:0000259" key="9">
    <source>
        <dbReference type="PROSITE" id="PS50880"/>
    </source>
</evidence>
<dbReference type="GO" id="GO:0006281">
    <property type="term" value="P:DNA repair"/>
    <property type="evidence" value="ECO:0007669"/>
    <property type="project" value="TreeGrafter"/>
</dbReference>
<feature type="compositionally biased region" description="Basic residues" evidence="8">
    <location>
        <begin position="837"/>
        <end position="860"/>
    </location>
</feature>
<keyword evidence="6 7" id="KW-0413">Isomerase</keyword>
<dbReference type="PROSITE" id="PS52039">
    <property type="entry name" value="TOPO_IA_2"/>
    <property type="match status" value="1"/>
</dbReference>
<dbReference type="GO" id="GO:0006265">
    <property type="term" value="P:DNA topological change"/>
    <property type="evidence" value="ECO:0007669"/>
    <property type="project" value="InterPro"/>
</dbReference>
<organism evidence="11 12">
    <name type="scientific">Acrobeloides nanus</name>
    <dbReference type="NCBI Taxonomy" id="290746"/>
    <lineage>
        <taxon>Eukaryota</taxon>
        <taxon>Metazoa</taxon>
        <taxon>Ecdysozoa</taxon>
        <taxon>Nematoda</taxon>
        <taxon>Chromadorea</taxon>
        <taxon>Rhabditida</taxon>
        <taxon>Tylenchina</taxon>
        <taxon>Cephalobomorpha</taxon>
        <taxon>Cephaloboidea</taxon>
        <taxon>Cephalobidae</taxon>
        <taxon>Acrobeloides</taxon>
    </lineage>
</organism>
<dbReference type="InterPro" id="IPR013825">
    <property type="entry name" value="Topo_IA_cen_sub2"/>
</dbReference>
<dbReference type="InterPro" id="IPR000380">
    <property type="entry name" value="Topo_IA"/>
</dbReference>
<dbReference type="GO" id="GO:0006310">
    <property type="term" value="P:DNA recombination"/>
    <property type="evidence" value="ECO:0007669"/>
    <property type="project" value="TreeGrafter"/>
</dbReference>
<comment type="catalytic activity">
    <reaction evidence="1 7">
        <text>ATP-independent breakage of single-stranded DNA, followed by passage and rejoining.</text>
        <dbReference type="EC" id="5.6.2.1"/>
    </reaction>
</comment>
<dbReference type="Pfam" id="PF01751">
    <property type="entry name" value="Toprim"/>
    <property type="match status" value="1"/>
</dbReference>
<evidence type="ECO:0000256" key="7">
    <source>
        <dbReference type="RuleBase" id="RU362092"/>
    </source>
</evidence>
<dbReference type="SMART" id="SM00493">
    <property type="entry name" value="TOPRIM"/>
    <property type="match status" value="1"/>
</dbReference>
<sequence>MVAEKPILADSIAKVLSDGRSSHRKGWNGVCSVSEYTGLFKGKTAKFKVTSTCGHVMSLDFPSRFNNWNTVDPNELFACPTEKKEANPKHKMNQFLASEARDCDYLVLWLDCDKEGENICFEVIEAVQSSMRKPKTGNIMDVVFRARFSAVIERELKDAMQNLVKPNINESLSVDARQELDLRIGCAFTRFQTKYFQDKYGDLDSTLISFGPCQTPTLAFCVNRHDQIVQFKPEPYWLISCEIEVLKKPVKLEWKRERLFDKDVVQMYYLRLKDKEAAIVTDVVSKELTKDKPKALNTVELLRIASSAFGIGPAQTMSVAEHLYTRGFISYPRTETTSYPTGFNFNATLQQQTSNSRWGDVARQLLAEGISKPKGGQDVGDHPPITPMKGDDGQLSGDHLRLYEYITQHFIATVMKPCRYESITVRFLINNEEFTLQTRKVIDPGFTSVMSWQAIDDTEVPTSFSKGQSYPIREIKIVERETTPPGYLTESELITLMEKFQIGTDASIPVHINNISTRNYVKVESGRRLIPTKLGIALVRGYLRIDHELVEPTMRSEVEAQLTLIAKGVAEYKTVTNHALENFRRKFVYFVQNVGLVDSLFEDSFTPLADTGKPFSRCGKCRRFMKLVSARPQRLFCATCQETYSLPSGGKDITFRIHGENKCPLDDFDLIYLSAPGGKLARSYALCPYCFNNPPFPDMKEHSGCNACTHPSCPHSMITQGVAQCLNNCYNGQGVLVLDPQSGPKWRLVCNKCPSVVTLFEGASKLKIVDNECVNCGAKKVHADFKANVKELDDKNSYNGCVFCDQDKLGTLLNFNHAHLNVDALRNSMNRMNISRGRGRGRGGRGGRRGGRNPRASRGR</sequence>
<dbReference type="InterPro" id="IPR003601">
    <property type="entry name" value="Topo_IA_2"/>
</dbReference>
<reference evidence="12" key="1">
    <citation type="submission" date="2022-11" db="UniProtKB">
        <authorList>
            <consortium name="WormBaseParasite"/>
        </authorList>
    </citation>
    <scope>IDENTIFICATION</scope>
</reference>
<evidence type="ECO:0000256" key="8">
    <source>
        <dbReference type="SAM" id="MobiDB-lite"/>
    </source>
</evidence>
<evidence type="ECO:0000256" key="4">
    <source>
        <dbReference type="ARBA" id="ARBA00023029"/>
    </source>
</evidence>
<evidence type="ECO:0000313" key="12">
    <source>
        <dbReference type="WBParaSite" id="ACRNAN_Path_719.g2716.t1"/>
    </source>
</evidence>
<evidence type="ECO:0000256" key="6">
    <source>
        <dbReference type="ARBA" id="ARBA00023235"/>
    </source>
</evidence>
<dbReference type="WBParaSite" id="ACRNAN_Path_719.g2716.t1">
    <property type="protein sequence ID" value="ACRNAN_Path_719.g2716.t1"/>
    <property type="gene ID" value="ACRNAN_Path_719.g2716"/>
</dbReference>
<dbReference type="GO" id="GO:0003677">
    <property type="term" value="F:DNA binding"/>
    <property type="evidence" value="ECO:0007669"/>
    <property type="project" value="UniProtKB-KW"/>
</dbReference>
<dbReference type="InterPro" id="IPR034144">
    <property type="entry name" value="TOPRIM_TopoIII"/>
</dbReference>
<evidence type="ECO:0000256" key="5">
    <source>
        <dbReference type="ARBA" id="ARBA00023125"/>
    </source>
</evidence>
<dbReference type="CDD" id="cd00186">
    <property type="entry name" value="TOP1Ac"/>
    <property type="match status" value="1"/>
</dbReference>
<accession>A0A914CBZ5</accession>
<dbReference type="Gene3D" id="1.10.460.10">
    <property type="entry name" value="Topoisomerase I, domain 2"/>
    <property type="match status" value="1"/>
</dbReference>
<dbReference type="InterPro" id="IPR003602">
    <property type="entry name" value="Topo_IA_DNA-bd_dom"/>
</dbReference>
<dbReference type="FunFam" id="1.10.290.10:FF:000001">
    <property type="entry name" value="DNA topoisomerase"/>
    <property type="match status" value="1"/>
</dbReference>
<dbReference type="CDD" id="cd03362">
    <property type="entry name" value="TOPRIM_TopoIA_TopoIII"/>
    <property type="match status" value="1"/>
</dbReference>
<dbReference type="FunFam" id="3.40.50.140:FF:000002">
    <property type="entry name" value="DNA topoisomerase"/>
    <property type="match status" value="1"/>
</dbReference>
<dbReference type="EC" id="5.6.2.1" evidence="3 7"/>
<feature type="region of interest" description="Disordered" evidence="8">
    <location>
        <begin position="372"/>
        <end position="392"/>
    </location>
</feature>